<organism evidence="8 9">
    <name type="scientific">Glutinoglossum americanum</name>
    <dbReference type="NCBI Taxonomy" id="1670608"/>
    <lineage>
        <taxon>Eukaryota</taxon>
        <taxon>Fungi</taxon>
        <taxon>Dikarya</taxon>
        <taxon>Ascomycota</taxon>
        <taxon>Pezizomycotina</taxon>
        <taxon>Geoglossomycetes</taxon>
        <taxon>Geoglossales</taxon>
        <taxon>Geoglossaceae</taxon>
        <taxon>Glutinoglossum</taxon>
    </lineage>
</organism>
<protein>
    <submittedName>
        <fullName evidence="8">Uncharacterized protein</fullName>
    </submittedName>
</protein>
<dbReference type="OrthoDB" id="5598268at2759"/>
<evidence type="ECO:0000313" key="8">
    <source>
        <dbReference type="EMBL" id="KAH0547813.1"/>
    </source>
</evidence>
<evidence type="ECO:0000256" key="4">
    <source>
        <dbReference type="ARBA" id="ARBA00023242"/>
    </source>
</evidence>
<feature type="domain" description="Transcription factor IIIC subunit 5 HTH" evidence="6">
    <location>
        <begin position="210"/>
        <end position="361"/>
    </location>
</feature>
<dbReference type="EMBL" id="JAGHQL010000001">
    <property type="protein sequence ID" value="KAH0547813.1"/>
    <property type="molecule type" value="Genomic_DNA"/>
</dbReference>
<gene>
    <name evidence="8" type="ORF">FGG08_000070</name>
</gene>
<dbReference type="GO" id="GO:0001003">
    <property type="term" value="F:RNA polymerase III type 2 promoter sequence-specific DNA binding"/>
    <property type="evidence" value="ECO:0007669"/>
    <property type="project" value="TreeGrafter"/>
</dbReference>
<evidence type="ECO:0000256" key="5">
    <source>
        <dbReference type="SAM" id="MobiDB-lite"/>
    </source>
</evidence>
<evidence type="ECO:0000313" key="9">
    <source>
        <dbReference type="Proteomes" id="UP000698800"/>
    </source>
</evidence>
<keyword evidence="9" id="KW-1185">Reference proteome</keyword>
<proteinExistence type="predicted"/>
<comment type="subcellular location">
    <subcellularLocation>
        <location evidence="1">Nucleus</location>
    </subcellularLocation>
</comment>
<dbReference type="PANTHER" id="PTHR13230:SF5">
    <property type="entry name" value="GENERAL TRANSCRIPTION FACTOR 3C POLYPEPTIDE 5"/>
    <property type="match status" value="1"/>
</dbReference>
<dbReference type="GO" id="GO:0000127">
    <property type="term" value="C:transcription factor TFIIIC complex"/>
    <property type="evidence" value="ECO:0007669"/>
    <property type="project" value="InterPro"/>
</dbReference>
<keyword evidence="4" id="KW-0539">Nucleus</keyword>
<dbReference type="Pfam" id="PF17682">
    <property type="entry name" value="Tau95_N"/>
    <property type="match status" value="1"/>
</dbReference>
<dbReference type="GO" id="GO:0001002">
    <property type="term" value="F:RNA polymerase III type 1 promoter sequence-specific DNA binding"/>
    <property type="evidence" value="ECO:0007669"/>
    <property type="project" value="TreeGrafter"/>
</dbReference>
<comment type="caution">
    <text evidence="8">The sequence shown here is derived from an EMBL/GenBank/DDBJ whole genome shotgun (WGS) entry which is preliminary data.</text>
</comment>
<dbReference type="InterPro" id="IPR019136">
    <property type="entry name" value="TF_IIIC_su-5_HTH"/>
</dbReference>
<feature type="region of interest" description="Disordered" evidence="5">
    <location>
        <begin position="101"/>
        <end position="134"/>
    </location>
</feature>
<evidence type="ECO:0000256" key="3">
    <source>
        <dbReference type="ARBA" id="ARBA00023163"/>
    </source>
</evidence>
<dbReference type="InterPro" id="IPR040454">
    <property type="entry name" value="TF_IIIC_Tfc1/Sfc1"/>
</dbReference>
<dbReference type="GO" id="GO:0005634">
    <property type="term" value="C:nucleus"/>
    <property type="evidence" value="ECO:0007669"/>
    <property type="project" value="UniProtKB-SubCell"/>
</dbReference>
<keyword evidence="2" id="KW-0238">DNA-binding</keyword>
<evidence type="ECO:0000259" key="6">
    <source>
        <dbReference type="Pfam" id="PF09734"/>
    </source>
</evidence>
<dbReference type="InterPro" id="IPR042536">
    <property type="entry name" value="TFIIIC_tauA_Sfc1"/>
</dbReference>
<reference evidence="8" key="1">
    <citation type="submission" date="2021-03" db="EMBL/GenBank/DDBJ databases">
        <title>Comparative genomics and phylogenomic investigation of the class Geoglossomycetes provide insights into ecological specialization and systematics.</title>
        <authorList>
            <person name="Melie T."/>
            <person name="Pirro S."/>
            <person name="Miller A.N."/>
            <person name="Quandt A."/>
        </authorList>
    </citation>
    <scope>NUCLEOTIDE SEQUENCE</scope>
    <source>
        <strain evidence="8">GBOQ0MN5Z8</strain>
    </source>
</reference>
<feature type="compositionally biased region" description="Acidic residues" evidence="5">
    <location>
        <begin position="538"/>
        <end position="563"/>
    </location>
</feature>
<feature type="region of interest" description="Disordered" evidence="5">
    <location>
        <begin position="496"/>
        <end position="521"/>
    </location>
</feature>
<keyword evidence="3" id="KW-0804">Transcription</keyword>
<feature type="region of interest" description="Disordered" evidence="5">
    <location>
        <begin position="534"/>
        <end position="563"/>
    </location>
</feature>
<dbReference type="Proteomes" id="UP000698800">
    <property type="component" value="Unassembled WGS sequence"/>
</dbReference>
<feature type="compositionally biased region" description="Basic and acidic residues" evidence="5">
    <location>
        <begin position="508"/>
        <end position="521"/>
    </location>
</feature>
<dbReference type="Pfam" id="PF09734">
    <property type="entry name" value="Tau95"/>
    <property type="match status" value="1"/>
</dbReference>
<name>A0A9P8IA03_9PEZI</name>
<dbReference type="Gene3D" id="3.30.200.160">
    <property type="entry name" value="TFIIIC, subcomplex tauA, subunit Sfc1, barrel domain"/>
    <property type="match status" value="1"/>
</dbReference>
<dbReference type="PANTHER" id="PTHR13230">
    <property type="entry name" value="GENERAL TRANSCRIPTION FACTOR IIIC, POLYPEPTIDE 5"/>
    <property type="match status" value="1"/>
</dbReference>
<sequence>MNSGSDTGEHQPLGQHTSPWYTVPSRSIICVEHPFIIKDVDKGLQTFGNGKSIEQLVNTNEDGRPIEVYLRPDDPMCRPLLSENLKTNNILLKITVPKMVGRKRKREPSNESDADLAAIQSKAPDRAPLKGGEAGCLKRSMRDNVGRYKVEPIGKINYTHRFRDLSDFQYATVNSNFMKKMRDCVLDYDYEKLKGFKFDPSKGPTQNTDLIPPPYFARTHVPFNYNYRQNPAVRYTVDNAGRPIVVNDQAPPKISTLIVSSDADVIPSGPPNDLPNPATLDHGIRDTIIQLTKLMEERPLWTRRALLNRFTNPDYQYTLKHSIQYVGYMFRSGPWRDTIVRFGIDPRSDPKYRFYQSISFQIYDRHDERLKYQRHLKGKRRNLQSHIFDGRHVELDGKVWQKWDGWYTNGLWAKVKTIMRAKIRAIIREGRIPSDVEFAEVLKMPDEFDDTSRTHAHLSSNAMHKDLQLGSQARAMIAQRGGGVYPATGCDVQHIIGSNEGNNIGSETSKDSQGEDGEHIEDARVAEMMLELKRIGGEDDAQFDDEEEEEEDFDFDEEDDESN</sequence>
<feature type="domain" description="Transcription factor IIIC subunit Tfc1/Sfc1 triple barrel" evidence="7">
    <location>
        <begin position="29"/>
        <end position="170"/>
    </location>
</feature>
<dbReference type="AlphaFoldDB" id="A0A9P8IA03"/>
<evidence type="ECO:0000256" key="2">
    <source>
        <dbReference type="ARBA" id="ARBA00023125"/>
    </source>
</evidence>
<accession>A0A9P8IA03</accession>
<dbReference type="GO" id="GO:0006384">
    <property type="term" value="P:transcription initiation at RNA polymerase III promoter"/>
    <property type="evidence" value="ECO:0007669"/>
    <property type="project" value="InterPro"/>
</dbReference>
<evidence type="ECO:0000259" key="7">
    <source>
        <dbReference type="Pfam" id="PF17682"/>
    </source>
</evidence>
<dbReference type="InterPro" id="IPR041499">
    <property type="entry name" value="Tfc1/Sfc1_N"/>
</dbReference>
<evidence type="ECO:0000256" key="1">
    <source>
        <dbReference type="ARBA" id="ARBA00004123"/>
    </source>
</evidence>